<name>A0A9W6RF39_9ACTN</name>
<evidence type="ECO:0000313" key="1">
    <source>
        <dbReference type="EMBL" id="GLY73485.1"/>
    </source>
</evidence>
<accession>A0A9W6RF39</accession>
<organism evidence="1 2">
    <name type="scientific">Actinoallomurus iriomotensis</name>
    <dbReference type="NCBI Taxonomy" id="478107"/>
    <lineage>
        <taxon>Bacteria</taxon>
        <taxon>Bacillati</taxon>
        <taxon>Actinomycetota</taxon>
        <taxon>Actinomycetes</taxon>
        <taxon>Streptosporangiales</taxon>
        <taxon>Thermomonosporaceae</taxon>
        <taxon>Actinoallomurus</taxon>
    </lineage>
</organism>
<gene>
    <name evidence="1" type="ORF">Airi01_017520</name>
</gene>
<dbReference type="RefSeq" id="WP_285618818.1">
    <property type="nucleotide sequence ID" value="NZ_BSTJ01000001.1"/>
</dbReference>
<dbReference type="SUPFAM" id="SSF56059">
    <property type="entry name" value="Glutathione synthetase ATP-binding domain-like"/>
    <property type="match status" value="1"/>
</dbReference>
<dbReference type="EMBL" id="BSTJ01000001">
    <property type="protein sequence ID" value="GLY73485.1"/>
    <property type="molecule type" value="Genomic_DNA"/>
</dbReference>
<proteinExistence type="predicted"/>
<sequence length="429" mass="47423">MVTEKYLDACAADAGLREVMTKAEFPEALYAAWGKYFLPRPLFCAEDRIRRAAADVAGLFDLMVSLPDRLFGGDVRAYCAAIGADERRTGLMTRFTGEQPLYGRADLYDDGTDFRLLEFNVGSELGGVDVSEINRSLLAMEPFAEFAAEHGLTHVDTPAAMARQFAEATGKESPVVASVEAVGGMSAYYESLHRSFQETMRRYGVETVYGELDDVRVEGGRVYLRDRPVDLLLRYFSVNQVARDPRNDEYVELVTRAHEKGEVVLWLPLNSALLSFKTCLPLVSDPDFRADLSVEENALIDRILPWTRTLTPELADLVRAEREQMILKPFAGLAGQGIRVGWEQTDREWAETVAACQGGDHIVQRRVDPIPEPVLNPETGEVENWRAVWGIFAFPAGYGGVLCRAVPPGSGSVVNLGSKGAKVASAFHY</sequence>
<evidence type="ECO:0008006" key="3">
    <source>
        <dbReference type="Google" id="ProtNLM"/>
    </source>
</evidence>
<dbReference type="AlphaFoldDB" id="A0A9W6RF39"/>
<dbReference type="Proteomes" id="UP001165135">
    <property type="component" value="Unassembled WGS sequence"/>
</dbReference>
<comment type="caution">
    <text evidence="1">The sequence shown here is derived from an EMBL/GenBank/DDBJ whole genome shotgun (WGS) entry which is preliminary data.</text>
</comment>
<reference evidence="1" key="1">
    <citation type="submission" date="2023-03" db="EMBL/GenBank/DDBJ databases">
        <title>Actinoallomurus iriomotensis NBRC 103681.</title>
        <authorList>
            <person name="Ichikawa N."/>
            <person name="Sato H."/>
            <person name="Tonouchi N."/>
        </authorList>
    </citation>
    <scope>NUCLEOTIDE SEQUENCE</scope>
    <source>
        <strain evidence="1">NBRC 103681</strain>
    </source>
</reference>
<protein>
    <recommendedName>
        <fullName evidence="3">Glutathionylspermidine synthase</fullName>
    </recommendedName>
</protein>
<evidence type="ECO:0000313" key="2">
    <source>
        <dbReference type="Proteomes" id="UP001165135"/>
    </source>
</evidence>